<dbReference type="Pfam" id="PF10076">
    <property type="entry name" value="Phage_Mu_Gp48"/>
    <property type="match status" value="1"/>
</dbReference>
<protein>
    <recommendedName>
        <fullName evidence="3">DUF2313 domain-containing protein</fullName>
    </recommendedName>
</protein>
<dbReference type="InterPro" id="IPR018755">
    <property type="entry name" value="Phage_Mu_Gp48"/>
</dbReference>
<dbReference type="RefSeq" id="WP_110941929.1">
    <property type="nucleotide sequence ID" value="NZ_FQZV01000041.1"/>
</dbReference>
<dbReference type="OrthoDB" id="1851194at2"/>
<evidence type="ECO:0000313" key="2">
    <source>
        <dbReference type="Proteomes" id="UP000184536"/>
    </source>
</evidence>
<reference evidence="2" key="1">
    <citation type="submission" date="2016-11" db="EMBL/GenBank/DDBJ databases">
        <authorList>
            <person name="Varghese N."/>
            <person name="Submissions S."/>
        </authorList>
    </citation>
    <scope>NUCLEOTIDE SEQUENCE [LARGE SCALE GENOMIC DNA]</scope>
    <source>
        <strain evidence="2">DSM 17957</strain>
    </source>
</reference>
<dbReference type="EMBL" id="FQZV01000041">
    <property type="protein sequence ID" value="SHJ78556.1"/>
    <property type="molecule type" value="Genomic_DNA"/>
</dbReference>
<gene>
    <name evidence="1" type="ORF">SAMN02745975_02872</name>
</gene>
<name>A0A1M6M542_9FIRM</name>
<proteinExistence type="predicted"/>
<organism evidence="1 2">
    <name type="scientific">Geosporobacter subterraneus DSM 17957</name>
    <dbReference type="NCBI Taxonomy" id="1121919"/>
    <lineage>
        <taxon>Bacteria</taxon>
        <taxon>Bacillati</taxon>
        <taxon>Bacillota</taxon>
        <taxon>Clostridia</taxon>
        <taxon>Peptostreptococcales</taxon>
        <taxon>Thermotaleaceae</taxon>
        <taxon>Geosporobacter</taxon>
    </lineage>
</organism>
<keyword evidence="2" id="KW-1185">Reference proteome</keyword>
<evidence type="ECO:0008006" key="3">
    <source>
        <dbReference type="Google" id="ProtNLM"/>
    </source>
</evidence>
<dbReference type="AlphaFoldDB" id="A0A1M6M542"/>
<dbReference type="Proteomes" id="UP000184536">
    <property type="component" value="Unassembled WGS sequence"/>
</dbReference>
<evidence type="ECO:0000313" key="1">
    <source>
        <dbReference type="EMBL" id="SHJ78556.1"/>
    </source>
</evidence>
<accession>A0A1M6M542</accession>
<sequence length="176" mass="20244">MELLNYWPQYVRDLVEFQWIAKAEQPEFDRAAQDVRNAPQDFFLVSLSEYGCQRWERILGLSAAPGDTLETRRQRILLKYLDQLPYAYRRLLQYLASISSNFKVTLNNDAYELFIQILLTGYPQRDALAAVLGRMIPANLVLKMQTQIPQAIFRPALAVCSATVTINKHEHIPQGG</sequence>
<dbReference type="STRING" id="1121919.SAMN02745975_02872"/>